<evidence type="ECO:0000313" key="7">
    <source>
        <dbReference type="EMBL" id="MDC3415447.1"/>
    </source>
</evidence>
<keyword evidence="4" id="KW-0521">NADP</keyword>
<feature type="domain" description="NADH:flavin oxidoreductase/NADH oxidase N-terminal" evidence="6">
    <location>
        <begin position="4"/>
        <end position="325"/>
    </location>
</feature>
<dbReference type="CDD" id="cd02932">
    <property type="entry name" value="OYE_YqiM_FMN"/>
    <property type="match status" value="1"/>
</dbReference>
<reference evidence="7" key="1">
    <citation type="submission" date="2022-06" db="EMBL/GenBank/DDBJ databases">
        <title>Aquibacillus sp. a new bacterium isolated from soil saline samples.</title>
        <authorList>
            <person name="Galisteo C."/>
            <person name="De La Haba R."/>
            <person name="Sanchez-Porro C."/>
            <person name="Ventosa A."/>
        </authorList>
    </citation>
    <scope>NUCLEOTIDE SEQUENCE</scope>
    <source>
        <strain evidence="7">3ASR75-54</strain>
    </source>
</reference>
<dbReference type="PANTHER" id="PTHR43303:SF4">
    <property type="entry name" value="NADPH DEHYDROGENASE C23G7.10C-RELATED"/>
    <property type="match status" value="1"/>
</dbReference>
<name>A0A9X4ADH5_9BACI</name>
<protein>
    <submittedName>
        <fullName evidence="7">NADPH dehydrogenase NamA</fullName>
        <ecNumber evidence="7">1.6.99.1</ecNumber>
    </submittedName>
</protein>
<dbReference type="RefSeq" id="WP_272444410.1">
    <property type="nucleotide sequence ID" value="NZ_JAMQKC010000001.1"/>
</dbReference>
<dbReference type="GO" id="GO:0010181">
    <property type="term" value="F:FMN binding"/>
    <property type="evidence" value="ECO:0007669"/>
    <property type="project" value="InterPro"/>
</dbReference>
<evidence type="ECO:0000256" key="3">
    <source>
        <dbReference type="ARBA" id="ARBA00022643"/>
    </source>
</evidence>
<organism evidence="7 8">
    <name type="scientific">Aquibacillus salsiterrae</name>
    <dbReference type="NCBI Taxonomy" id="2950439"/>
    <lineage>
        <taxon>Bacteria</taxon>
        <taxon>Bacillati</taxon>
        <taxon>Bacillota</taxon>
        <taxon>Bacilli</taxon>
        <taxon>Bacillales</taxon>
        <taxon>Bacillaceae</taxon>
        <taxon>Aquibacillus</taxon>
    </lineage>
</organism>
<keyword evidence="5 7" id="KW-0560">Oxidoreductase</keyword>
<dbReference type="EMBL" id="JAMQKC010000001">
    <property type="protein sequence ID" value="MDC3415447.1"/>
    <property type="molecule type" value="Genomic_DNA"/>
</dbReference>
<dbReference type="InterPro" id="IPR013785">
    <property type="entry name" value="Aldolase_TIM"/>
</dbReference>
<dbReference type="AlphaFoldDB" id="A0A9X4ADH5"/>
<dbReference type="Proteomes" id="UP001145069">
    <property type="component" value="Unassembled WGS sequence"/>
</dbReference>
<dbReference type="SUPFAM" id="SSF51395">
    <property type="entry name" value="FMN-linked oxidoreductases"/>
    <property type="match status" value="1"/>
</dbReference>
<comment type="cofactor">
    <cofactor evidence="1">
        <name>FMN</name>
        <dbReference type="ChEBI" id="CHEBI:58210"/>
    </cofactor>
</comment>
<keyword evidence="8" id="KW-1185">Reference proteome</keyword>
<dbReference type="InterPro" id="IPR044152">
    <property type="entry name" value="YqjM-like"/>
</dbReference>
<dbReference type="EC" id="1.6.99.1" evidence="7"/>
<dbReference type="PANTHER" id="PTHR43303">
    <property type="entry name" value="NADPH DEHYDROGENASE C23G7.10C-RELATED"/>
    <property type="match status" value="1"/>
</dbReference>
<sequence>MDNKLFSPIHFGDVTLKNRIVMSPMCMYSCKPMDGTVQPFHIAHYESRAVGQVGLVMVEATAVQPQGRISYEDLGIWDDLHVEGLKEITNRVHANGAKSAIQLAHAGRKASLAEPIFAPSGLAFSKDYHVPNEMTTKEITETIKAFKDGATRAKQAGFDILEIHGAHGYLINQFLSPLTNKRQDEYGGPRENRYRFLSEVIDAVKSVWTGPIFVRLSANEYDPNGNTMDDFIYFAKQLKRQAIDLIDCSSGGVIPAPVTTYPLYQVPLAETLKKEADIATGAVGLITTGLQAEEIIQNNRADLVFVARALLRNPYWAKQAADELNYPLEAPTQYVRGWRNS</sequence>
<evidence type="ECO:0000256" key="1">
    <source>
        <dbReference type="ARBA" id="ARBA00001917"/>
    </source>
</evidence>
<accession>A0A9X4ADH5</accession>
<keyword evidence="3" id="KW-0288">FMN</keyword>
<dbReference type="Pfam" id="PF00724">
    <property type="entry name" value="Oxidored_FMN"/>
    <property type="match status" value="1"/>
</dbReference>
<evidence type="ECO:0000256" key="2">
    <source>
        <dbReference type="ARBA" id="ARBA00022630"/>
    </source>
</evidence>
<dbReference type="GO" id="GO:0050661">
    <property type="term" value="F:NADP binding"/>
    <property type="evidence" value="ECO:0007669"/>
    <property type="project" value="InterPro"/>
</dbReference>
<gene>
    <name evidence="7" type="primary">namA</name>
    <name evidence="7" type="ORF">NC799_00770</name>
</gene>
<comment type="caution">
    <text evidence="7">The sequence shown here is derived from an EMBL/GenBank/DDBJ whole genome shotgun (WGS) entry which is preliminary data.</text>
</comment>
<evidence type="ECO:0000259" key="6">
    <source>
        <dbReference type="Pfam" id="PF00724"/>
    </source>
</evidence>
<keyword evidence="2" id="KW-0285">Flavoprotein</keyword>
<evidence type="ECO:0000256" key="5">
    <source>
        <dbReference type="ARBA" id="ARBA00023002"/>
    </source>
</evidence>
<dbReference type="Gene3D" id="3.20.20.70">
    <property type="entry name" value="Aldolase class I"/>
    <property type="match status" value="1"/>
</dbReference>
<dbReference type="GO" id="GO:0003959">
    <property type="term" value="F:NADPH dehydrogenase activity"/>
    <property type="evidence" value="ECO:0007669"/>
    <property type="project" value="UniProtKB-EC"/>
</dbReference>
<evidence type="ECO:0000313" key="8">
    <source>
        <dbReference type="Proteomes" id="UP001145069"/>
    </source>
</evidence>
<dbReference type="NCBIfam" id="NF010047">
    <property type="entry name" value="PRK13523.1"/>
    <property type="match status" value="1"/>
</dbReference>
<dbReference type="InterPro" id="IPR001155">
    <property type="entry name" value="OxRdtase_FMN_N"/>
</dbReference>
<proteinExistence type="predicted"/>
<evidence type="ECO:0000256" key="4">
    <source>
        <dbReference type="ARBA" id="ARBA00022857"/>
    </source>
</evidence>